<keyword evidence="5" id="KW-1185">Reference proteome</keyword>
<dbReference type="RefSeq" id="WP_067089593.1">
    <property type="nucleotide sequence ID" value="NZ_LWMV01000076.1"/>
</dbReference>
<feature type="domain" description="TsaA-like" evidence="3">
    <location>
        <begin position="6"/>
        <end position="137"/>
    </location>
</feature>
<dbReference type="PANTHER" id="PTHR12818">
    <property type="entry name" value="TRNA (ADENINE(37)-N6)-METHYLTRANSFERASE"/>
    <property type="match status" value="1"/>
</dbReference>
<dbReference type="InterPro" id="IPR040372">
    <property type="entry name" value="YaeB-like"/>
</dbReference>
<keyword evidence="4" id="KW-0489">Methyltransferase</keyword>
<protein>
    <submittedName>
        <fullName evidence="4">Putative tRNA (Adenine(37)-N6)-methyltransferase</fullName>
        <ecNumber evidence="4">2.1.1.-</ecNumber>
    </submittedName>
</protein>
<dbReference type="STRING" id="49547.MBCUR_04200"/>
<dbReference type="PANTHER" id="PTHR12818:SF0">
    <property type="entry name" value="TRNA (ADENINE(37)-N6)-METHYLTRANSFERASE"/>
    <property type="match status" value="1"/>
</dbReference>
<sequence length="163" mass="18575">MNEVKFQYIGKIKSPFNDLEGMPIQPVGANGVKGEIHLNEDISEGLKDITGFSHLTLIYHLHKVNGYNLQVKPFLDNNFHGIFATRSPKRPNPIGLSVVKLNSVEKNILYIENVDVLNNTPLLDIKPYVPHLYGIDEKNLKIGWFKDKHQNAINKKSDDRFIN</sequence>
<evidence type="ECO:0000313" key="5">
    <source>
        <dbReference type="Proteomes" id="UP000077245"/>
    </source>
</evidence>
<dbReference type="EC" id="2.1.1.-" evidence="4"/>
<dbReference type="NCBIfam" id="TIGR00104">
    <property type="entry name" value="tRNA_TsaA"/>
    <property type="match status" value="1"/>
</dbReference>
<keyword evidence="4" id="KW-0808">Transferase</keyword>
<dbReference type="Proteomes" id="UP000077245">
    <property type="component" value="Unassembled WGS sequence"/>
</dbReference>
<dbReference type="InterPro" id="IPR036413">
    <property type="entry name" value="YaeB-like_sf"/>
</dbReference>
<comment type="similarity">
    <text evidence="2">Belongs to the tRNA methyltransferase O family.</text>
</comment>
<dbReference type="CDD" id="cd09281">
    <property type="entry name" value="UPF0066"/>
    <property type="match status" value="1"/>
</dbReference>
<dbReference type="Pfam" id="PF01980">
    <property type="entry name" value="TrmO_N"/>
    <property type="match status" value="1"/>
</dbReference>
<name>A0A166CM12_9EURY</name>
<evidence type="ECO:0000259" key="3">
    <source>
        <dbReference type="PROSITE" id="PS51668"/>
    </source>
</evidence>
<dbReference type="SUPFAM" id="SSF118196">
    <property type="entry name" value="YaeB-like"/>
    <property type="match status" value="1"/>
</dbReference>
<gene>
    <name evidence="4" type="primary">tsaA</name>
    <name evidence="4" type="ORF">MBCUR_04200</name>
</gene>
<dbReference type="OrthoDB" id="40408at2157"/>
<keyword evidence="1" id="KW-0949">S-adenosyl-L-methionine</keyword>
<dbReference type="EMBL" id="LWMV01000076">
    <property type="protein sequence ID" value="KZX14652.1"/>
    <property type="molecule type" value="Genomic_DNA"/>
</dbReference>
<organism evidence="4 5">
    <name type="scientific">Methanobrevibacter curvatus</name>
    <dbReference type="NCBI Taxonomy" id="49547"/>
    <lineage>
        <taxon>Archaea</taxon>
        <taxon>Methanobacteriati</taxon>
        <taxon>Methanobacteriota</taxon>
        <taxon>Methanomada group</taxon>
        <taxon>Methanobacteria</taxon>
        <taxon>Methanobacteriales</taxon>
        <taxon>Methanobacteriaceae</taxon>
        <taxon>Methanobrevibacter</taxon>
    </lineage>
</organism>
<dbReference type="InterPro" id="IPR023370">
    <property type="entry name" value="TrmO-like_N"/>
</dbReference>
<dbReference type="AlphaFoldDB" id="A0A166CM12"/>
<dbReference type="InterPro" id="IPR036414">
    <property type="entry name" value="YaeB_N_sf"/>
</dbReference>
<evidence type="ECO:0000313" key="4">
    <source>
        <dbReference type="EMBL" id="KZX14652.1"/>
    </source>
</evidence>
<dbReference type="GO" id="GO:0008168">
    <property type="term" value="F:methyltransferase activity"/>
    <property type="evidence" value="ECO:0007669"/>
    <property type="project" value="UniProtKB-KW"/>
</dbReference>
<dbReference type="PROSITE" id="PS51668">
    <property type="entry name" value="TSAA_2"/>
    <property type="match status" value="1"/>
</dbReference>
<accession>A0A166CM12</accession>
<dbReference type="Gene3D" id="2.40.30.70">
    <property type="entry name" value="YaeB-like"/>
    <property type="match status" value="1"/>
</dbReference>
<proteinExistence type="inferred from homology"/>
<comment type="caution">
    <text evidence="4">The sequence shown here is derived from an EMBL/GenBank/DDBJ whole genome shotgun (WGS) entry which is preliminary data.</text>
</comment>
<evidence type="ECO:0000256" key="2">
    <source>
        <dbReference type="ARBA" id="ARBA00033753"/>
    </source>
</evidence>
<evidence type="ECO:0000256" key="1">
    <source>
        <dbReference type="ARBA" id="ARBA00022691"/>
    </source>
</evidence>
<reference evidence="4 5" key="1">
    <citation type="submission" date="2016-04" db="EMBL/GenBank/DDBJ databases">
        <title>Genome sequence of Methanobrevibacter curvatus DSM 11111.</title>
        <authorList>
            <person name="Poehlein A."/>
            <person name="Seedorf H."/>
            <person name="Daniel R."/>
        </authorList>
    </citation>
    <scope>NUCLEOTIDE SEQUENCE [LARGE SCALE GENOMIC DNA]</scope>
    <source>
        <strain evidence="4 5">DSM 11111</strain>
    </source>
</reference>
<dbReference type="PATRIC" id="fig|49547.3.peg.436"/>
<dbReference type="GO" id="GO:0032259">
    <property type="term" value="P:methylation"/>
    <property type="evidence" value="ECO:0007669"/>
    <property type="project" value="UniProtKB-KW"/>
</dbReference>